<evidence type="ECO:0000256" key="6">
    <source>
        <dbReference type="ARBA" id="ARBA00022989"/>
    </source>
</evidence>
<keyword evidence="10" id="KW-1185">Reference proteome</keyword>
<keyword evidence="3" id="KW-0813">Transport</keyword>
<dbReference type="RefSeq" id="WP_052020136.1">
    <property type="nucleotide sequence ID" value="NZ_BAVZ01000004.1"/>
</dbReference>
<dbReference type="PANTHER" id="PTHR34975">
    <property type="entry name" value="SPORE GERMINATION PROTEIN A2"/>
    <property type="match status" value="1"/>
</dbReference>
<dbReference type="InterPro" id="IPR004761">
    <property type="entry name" value="Spore_GerAB"/>
</dbReference>
<comment type="subcellular location">
    <subcellularLocation>
        <location evidence="1">Membrane</location>
        <topology evidence="1">Multi-pass membrane protein</topology>
    </subcellularLocation>
</comment>
<feature type="transmembrane region" description="Helical" evidence="8">
    <location>
        <begin position="180"/>
        <end position="203"/>
    </location>
</feature>
<reference evidence="9 10" key="1">
    <citation type="journal article" date="2014" name="Genome Announc.">
        <title>Draft Genome Sequence of Paenibacillus pini JCM 16418T, Isolated from the Rhizosphere of Pine Tree.</title>
        <authorList>
            <person name="Yuki M."/>
            <person name="Oshima K."/>
            <person name="Suda W."/>
            <person name="Oshida Y."/>
            <person name="Kitamura K."/>
            <person name="Iida Y."/>
            <person name="Hattori M."/>
            <person name="Ohkuma M."/>
        </authorList>
    </citation>
    <scope>NUCLEOTIDE SEQUENCE [LARGE SCALE GENOMIC DNA]</scope>
    <source>
        <strain evidence="9 10">JCM 16418</strain>
    </source>
</reference>
<feature type="transmembrane region" description="Helical" evidence="8">
    <location>
        <begin position="215"/>
        <end position="236"/>
    </location>
</feature>
<feature type="transmembrane region" description="Helical" evidence="8">
    <location>
        <begin position="37"/>
        <end position="59"/>
    </location>
</feature>
<protein>
    <submittedName>
        <fullName evidence="9">Spore germination protein GerSB</fullName>
    </submittedName>
</protein>
<feature type="transmembrane region" description="Helical" evidence="8">
    <location>
        <begin position="142"/>
        <end position="160"/>
    </location>
</feature>
<feature type="transmembrane region" description="Helical" evidence="8">
    <location>
        <begin position="80"/>
        <end position="104"/>
    </location>
</feature>
<organism evidence="9 10">
    <name type="scientific">Paenibacillus pini JCM 16418</name>
    <dbReference type="NCBI Taxonomy" id="1236976"/>
    <lineage>
        <taxon>Bacteria</taxon>
        <taxon>Bacillati</taxon>
        <taxon>Bacillota</taxon>
        <taxon>Bacilli</taxon>
        <taxon>Bacillales</taxon>
        <taxon>Paenibacillaceae</taxon>
        <taxon>Paenibacillus</taxon>
    </lineage>
</organism>
<keyword evidence="7 8" id="KW-0472">Membrane</keyword>
<keyword evidence="6 8" id="KW-1133">Transmembrane helix</keyword>
<name>W7YH74_9BACL</name>
<dbReference type="GO" id="GO:0016020">
    <property type="term" value="C:membrane"/>
    <property type="evidence" value="ECO:0007669"/>
    <property type="project" value="UniProtKB-SubCell"/>
</dbReference>
<keyword evidence="5 8" id="KW-0812">Transmembrane</keyword>
<dbReference type="Pfam" id="PF03845">
    <property type="entry name" value="Spore_permease"/>
    <property type="match status" value="1"/>
</dbReference>
<gene>
    <name evidence="9" type="ORF">JCM16418_1840</name>
</gene>
<evidence type="ECO:0000256" key="4">
    <source>
        <dbReference type="ARBA" id="ARBA00022544"/>
    </source>
</evidence>
<dbReference type="STRING" id="1236976.JCM16418_1840"/>
<evidence type="ECO:0000256" key="2">
    <source>
        <dbReference type="ARBA" id="ARBA00007998"/>
    </source>
</evidence>
<feature type="transmembrane region" description="Helical" evidence="8">
    <location>
        <begin position="110"/>
        <end position="133"/>
    </location>
</feature>
<keyword evidence="4" id="KW-0309">Germination</keyword>
<comment type="caution">
    <text evidence="9">The sequence shown here is derived from an EMBL/GenBank/DDBJ whole genome shotgun (WGS) entry which is preliminary data.</text>
</comment>
<dbReference type="AlphaFoldDB" id="W7YH74"/>
<dbReference type="GO" id="GO:0009847">
    <property type="term" value="P:spore germination"/>
    <property type="evidence" value="ECO:0007669"/>
    <property type="project" value="InterPro"/>
</dbReference>
<feature type="transmembrane region" description="Helical" evidence="8">
    <location>
        <begin position="12"/>
        <end position="31"/>
    </location>
</feature>
<evidence type="ECO:0000256" key="8">
    <source>
        <dbReference type="SAM" id="Phobius"/>
    </source>
</evidence>
<dbReference type="Proteomes" id="UP000019364">
    <property type="component" value="Unassembled WGS sequence"/>
</dbReference>
<evidence type="ECO:0000256" key="1">
    <source>
        <dbReference type="ARBA" id="ARBA00004141"/>
    </source>
</evidence>
<evidence type="ECO:0000256" key="5">
    <source>
        <dbReference type="ARBA" id="ARBA00022692"/>
    </source>
</evidence>
<evidence type="ECO:0000256" key="3">
    <source>
        <dbReference type="ARBA" id="ARBA00022448"/>
    </source>
</evidence>
<comment type="similarity">
    <text evidence="2">Belongs to the amino acid-polyamine-organocation (APC) superfamily. Spore germination protein (SGP) (TC 2.A.3.9) family.</text>
</comment>
<accession>W7YH74</accession>
<evidence type="ECO:0000313" key="9">
    <source>
        <dbReference type="EMBL" id="GAF07812.1"/>
    </source>
</evidence>
<evidence type="ECO:0000256" key="7">
    <source>
        <dbReference type="ARBA" id="ARBA00023136"/>
    </source>
</evidence>
<sequence length="237" mass="27130">MKERLYPRHIAIMLHMAQTGVIAFSLARLAANYYGTNGWISILILGAVATFNIFLISIVNRMGEGQSIFTILERSIPRWILMPMYVLMMAFLAMLGSVIGKFYIFLFQLIAFPTASSLILNIAFDVLIFLLLIKGIYNIGKAATIFFCLLIWMIWLLFVFSGDFEFVRLTPFLFKGGEHMLVGSVHMYSAFVGYELSLFLIPYVDRRKKWMKSVYIANAMTVTIYVTYVLLSFGFFS</sequence>
<evidence type="ECO:0000313" key="10">
    <source>
        <dbReference type="Proteomes" id="UP000019364"/>
    </source>
</evidence>
<dbReference type="OrthoDB" id="2957438at2"/>
<proteinExistence type="inferred from homology"/>
<dbReference type="PANTHER" id="PTHR34975:SF2">
    <property type="entry name" value="SPORE GERMINATION PROTEIN A2"/>
    <property type="match status" value="1"/>
</dbReference>
<dbReference type="EMBL" id="BAVZ01000004">
    <property type="protein sequence ID" value="GAF07812.1"/>
    <property type="molecule type" value="Genomic_DNA"/>
</dbReference>
<dbReference type="eggNOG" id="COG0531">
    <property type="taxonomic scope" value="Bacteria"/>
</dbReference>